<comment type="caution">
    <text evidence="3">The sequence shown here is derived from an EMBL/GenBank/DDBJ whole genome shotgun (WGS) entry which is preliminary data.</text>
</comment>
<dbReference type="EMBL" id="RJJT01000005">
    <property type="protein sequence ID" value="RSB81464.1"/>
    <property type="molecule type" value="Genomic_DNA"/>
</dbReference>
<evidence type="ECO:0000256" key="1">
    <source>
        <dbReference type="SAM" id="MobiDB-lite"/>
    </source>
</evidence>
<dbReference type="AlphaFoldDB" id="A0A3R9CMD0"/>
<dbReference type="Proteomes" id="UP000518315">
    <property type="component" value="Unassembled WGS sequence"/>
</dbReference>
<feature type="region of interest" description="Disordered" evidence="1">
    <location>
        <begin position="1"/>
        <end position="24"/>
    </location>
</feature>
<evidence type="ECO:0000313" key="3">
    <source>
        <dbReference type="EMBL" id="RSB81464.1"/>
    </source>
</evidence>
<evidence type="ECO:0000313" key="5">
    <source>
        <dbReference type="Proteomes" id="UP000518315"/>
    </source>
</evidence>
<gene>
    <name evidence="3" type="ORF">EFD55_09495</name>
    <name evidence="2" type="ORF">FHS26_003081</name>
</gene>
<dbReference type="OrthoDB" id="8468887at2"/>
<evidence type="ECO:0000313" key="2">
    <source>
        <dbReference type="EMBL" id="MBB3135336.1"/>
    </source>
</evidence>
<sequence>MDDNEKKEGTAGVMPTRLGVVPPDREGQATLTAHQEEIVNAYRAGRMDEMQFQRYLTDDPIIAAYVRRIAHPRDDPAACGLGTRQASRWIAQATKPVFDRRTGEIAAGRASYWLARTGM</sequence>
<reference evidence="3 4" key="1">
    <citation type="submission" date="2018-11" db="EMBL/GenBank/DDBJ databases">
        <authorList>
            <person name="Huo Y."/>
        </authorList>
    </citation>
    <scope>NUCLEOTIDE SEQUENCE [LARGE SCALE GENOMIC DNA]</scope>
    <source>
        <strain evidence="3 4">DSM 30132</strain>
    </source>
</reference>
<reference evidence="2 5" key="2">
    <citation type="submission" date="2020-08" db="EMBL/GenBank/DDBJ databases">
        <title>Genomic Encyclopedia of Type Strains, Phase III (KMG-III): the genomes of soil and plant-associated and newly described type strains.</title>
        <authorList>
            <person name="Whitman W."/>
        </authorList>
    </citation>
    <scope>NUCLEOTIDE SEQUENCE [LARGE SCALE GENOMIC DNA]</scope>
    <source>
        <strain evidence="2 5">CECT 4113</strain>
    </source>
</reference>
<dbReference type="Proteomes" id="UP000277279">
    <property type="component" value="Unassembled WGS sequence"/>
</dbReference>
<protein>
    <submittedName>
        <fullName evidence="3">Uncharacterized protein</fullName>
    </submittedName>
</protein>
<organism evidence="3 4">
    <name type="scientific">Rhizobium pisi</name>
    <dbReference type="NCBI Taxonomy" id="574561"/>
    <lineage>
        <taxon>Bacteria</taxon>
        <taxon>Pseudomonadati</taxon>
        <taxon>Pseudomonadota</taxon>
        <taxon>Alphaproteobacteria</taxon>
        <taxon>Hyphomicrobiales</taxon>
        <taxon>Rhizobiaceae</taxon>
        <taxon>Rhizobium/Agrobacterium group</taxon>
        <taxon>Rhizobium</taxon>
    </lineage>
</organism>
<dbReference type="RefSeq" id="WP_125844587.1">
    <property type="nucleotide sequence ID" value="NZ_JACHXH010000010.1"/>
</dbReference>
<accession>A0A3R9CMD0</accession>
<dbReference type="EMBL" id="JACHXH010000010">
    <property type="protein sequence ID" value="MBB3135336.1"/>
    <property type="molecule type" value="Genomic_DNA"/>
</dbReference>
<name>A0A3R9CMD0_9HYPH</name>
<proteinExistence type="predicted"/>
<evidence type="ECO:0000313" key="4">
    <source>
        <dbReference type="Proteomes" id="UP000277279"/>
    </source>
</evidence>
<keyword evidence="5" id="KW-1185">Reference proteome</keyword>